<dbReference type="Proteomes" id="UP000053424">
    <property type="component" value="Unassembled WGS sequence"/>
</dbReference>
<sequence>MAGPSTRKEALGKFKFYIDISNQAAYSSMGTTWENKGIFGLSKALTQANFANIYVGERCTIPNRISAHWGVSFTNSALKHPFHEVKTHSEFVIAAYHRSLEDTPQARTSVIKSMWNVNVKVHPATVTAKECKILVREQTLLQNEQRLTSLLNQKDQETMSLQQLVSQLQQQQQQFSLLVEAKELRLLMMKREEEVAITIAKREEEIMEAVRNRETEVDAACVQRKELIKEVDEWIRQQVLDMNELMVGARYLAYLN</sequence>
<evidence type="ECO:0000313" key="2">
    <source>
        <dbReference type="Proteomes" id="UP000053424"/>
    </source>
</evidence>
<gene>
    <name evidence="1" type="ORF">M413DRAFT_9528</name>
</gene>
<keyword evidence="2" id="KW-1185">Reference proteome</keyword>
<evidence type="ECO:0000313" key="1">
    <source>
        <dbReference type="EMBL" id="KIM43474.1"/>
    </source>
</evidence>
<dbReference type="AlphaFoldDB" id="A0A0C3CH43"/>
<dbReference type="HOGENOM" id="CLU_1086089_0_0_1"/>
<reference evidence="2" key="2">
    <citation type="submission" date="2015-01" db="EMBL/GenBank/DDBJ databases">
        <title>Evolutionary Origins and Diversification of the Mycorrhizal Mutualists.</title>
        <authorList>
            <consortium name="DOE Joint Genome Institute"/>
            <consortium name="Mycorrhizal Genomics Consortium"/>
            <person name="Kohler A."/>
            <person name="Kuo A."/>
            <person name="Nagy L.G."/>
            <person name="Floudas D."/>
            <person name="Copeland A."/>
            <person name="Barry K.W."/>
            <person name="Cichocki N."/>
            <person name="Veneault-Fourrey C."/>
            <person name="LaButti K."/>
            <person name="Lindquist E.A."/>
            <person name="Lipzen A."/>
            <person name="Lundell T."/>
            <person name="Morin E."/>
            <person name="Murat C."/>
            <person name="Riley R."/>
            <person name="Ohm R."/>
            <person name="Sun H."/>
            <person name="Tunlid A."/>
            <person name="Henrissat B."/>
            <person name="Grigoriev I.V."/>
            <person name="Hibbett D.S."/>
            <person name="Martin F."/>
        </authorList>
    </citation>
    <scope>NUCLEOTIDE SEQUENCE [LARGE SCALE GENOMIC DNA]</scope>
    <source>
        <strain evidence="2">h7</strain>
    </source>
</reference>
<dbReference type="EMBL" id="KN831775">
    <property type="protein sequence ID" value="KIM43474.1"/>
    <property type="molecule type" value="Genomic_DNA"/>
</dbReference>
<reference evidence="1 2" key="1">
    <citation type="submission" date="2014-04" db="EMBL/GenBank/DDBJ databases">
        <authorList>
            <consortium name="DOE Joint Genome Institute"/>
            <person name="Kuo A."/>
            <person name="Gay G."/>
            <person name="Dore J."/>
            <person name="Kohler A."/>
            <person name="Nagy L.G."/>
            <person name="Floudas D."/>
            <person name="Copeland A."/>
            <person name="Barry K.W."/>
            <person name="Cichocki N."/>
            <person name="Veneault-Fourrey C."/>
            <person name="LaButti K."/>
            <person name="Lindquist E.A."/>
            <person name="Lipzen A."/>
            <person name="Lundell T."/>
            <person name="Morin E."/>
            <person name="Murat C."/>
            <person name="Sun H."/>
            <person name="Tunlid A."/>
            <person name="Henrissat B."/>
            <person name="Grigoriev I.V."/>
            <person name="Hibbett D.S."/>
            <person name="Martin F."/>
            <person name="Nordberg H.P."/>
            <person name="Cantor M.N."/>
            <person name="Hua S.X."/>
        </authorList>
    </citation>
    <scope>NUCLEOTIDE SEQUENCE [LARGE SCALE GENOMIC DNA]</scope>
    <source>
        <strain evidence="2">h7</strain>
    </source>
</reference>
<accession>A0A0C3CH43</accession>
<organism evidence="1 2">
    <name type="scientific">Hebeloma cylindrosporum</name>
    <dbReference type="NCBI Taxonomy" id="76867"/>
    <lineage>
        <taxon>Eukaryota</taxon>
        <taxon>Fungi</taxon>
        <taxon>Dikarya</taxon>
        <taxon>Basidiomycota</taxon>
        <taxon>Agaricomycotina</taxon>
        <taxon>Agaricomycetes</taxon>
        <taxon>Agaricomycetidae</taxon>
        <taxon>Agaricales</taxon>
        <taxon>Agaricineae</taxon>
        <taxon>Hymenogastraceae</taxon>
        <taxon>Hebeloma</taxon>
    </lineage>
</organism>
<dbReference type="OrthoDB" id="10250725at2759"/>
<protein>
    <submittedName>
        <fullName evidence="1">Uncharacterized protein</fullName>
    </submittedName>
</protein>
<dbReference type="STRING" id="686832.A0A0C3CH43"/>
<name>A0A0C3CH43_HEBCY</name>
<proteinExistence type="predicted"/>